<feature type="compositionally biased region" description="Basic and acidic residues" evidence="1">
    <location>
        <begin position="208"/>
        <end position="221"/>
    </location>
</feature>
<evidence type="ECO:0000313" key="3">
    <source>
        <dbReference type="EMBL" id="KGO60164.1"/>
    </source>
</evidence>
<organism evidence="3 4">
    <name type="scientific">Penicillium expansum</name>
    <name type="common">Blue mold rot fungus</name>
    <dbReference type="NCBI Taxonomy" id="27334"/>
    <lineage>
        <taxon>Eukaryota</taxon>
        <taxon>Fungi</taxon>
        <taxon>Dikarya</taxon>
        <taxon>Ascomycota</taxon>
        <taxon>Pezizomycotina</taxon>
        <taxon>Eurotiomycetes</taxon>
        <taxon>Eurotiomycetidae</taxon>
        <taxon>Eurotiales</taxon>
        <taxon>Aspergillaceae</taxon>
        <taxon>Penicillium</taxon>
    </lineage>
</organism>
<feature type="region of interest" description="Disordered" evidence="1">
    <location>
        <begin position="182"/>
        <end position="221"/>
    </location>
</feature>
<dbReference type="RefSeq" id="XP_016601230.1">
    <property type="nucleotide sequence ID" value="XM_016740578.1"/>
</dbReference>
<dbReference type="PANTHER" id="PTHR16861">
    <property type="entry name" value="GLYCOPROTEIN 38"/>
    <property type="match status" value="1"/>
</dbReference>
<feature type="compositionally biased region" description="Low complexity" evidence="1">
    <location>
        <begin position="98"/>
        <end position="112"/>
    </location>
</feature>
<dbReference type="PROSITE" id="PS51257">
    <property type="entry name" value="PROKAR_LIPOPROTEIN"/>
    <property type="match status" value="1"/>
</dbReference>
<evidence type="ECO:0000256" key="2">
    <source>
        <dbReference type="SAM" id="Phobius"/>
    </source>
</evidence>
<dbReference type="Proteomes" id="UP000030143">
    <property type="component" value="Unassembled WGS sequence"/>
</dbReference>
<reference evidence="3 4" key="1">
    <citation type="journal article" date="2015" name="Mol. Plant Microbe Interact.">
        <title>Genome, transcriptome, and functional analyses of Penicillium expansum provide new insights into secondary metabolism and pathogenicity.</title>
        <authorList>
            <person name="Ballester A.R."/>
            <person name="Marcet-Houben M."/>
            <person name="Levin E."/>
            <person name="Sela N."/>
            <person name="Selma-Lazaro C."/>
            <person name="Carmona L."/>
            <person name="Wisniewski M."/>
            <person name="Droby S."/>
            <person name="Gonzalez-Candelas L."/>
            <person name="Gabaldon T."/>
        </authorList>
    </citation>
    <scope>NUCLEOTIDE SEQUENCE [LARGE SCALE GENOMIC DNA]</scope>
    <source>
        <strain evidence="3 4">MD-8</strain>
    </source>
</reference>
<gene>
    <name evidence="3" type="ORF">PEX2_033030</name>
</gene>
<dbReference type="VEuPathDB" id="FungiDB:PEXP_088230"/>
<feature type="transmembrane region" description="Helical" evidence="2">
    <location>
        <begin position="129"/>
        <end position="153"/>
    </location>
</feature>
<dbReference type="PANTHER" id="PTHR16861:SF4">
    <property type="entry name" value="SH3 DOMAIN PROTEIN (AFU_ORTHOLOGUE AFUA_1G13610)"/>
    <property type="match status" value="1"/>
</dbReference>
<dbReference type="EMBL" id="JQFZ01000080">
    <property type="protein sequence ID" value="KGO60164.1"/>
    <property type="molecule type" value="Genomic_DNA"/>
</dbReference>
<comment type="caution">
    <text evidence="3">The sequence shown here is derived from an EMBL/GenBank/DDBJ whole genome shotgun (WGS) entry which is preliminary data.</text>
</comment>
<dbReference type="AlphaFoldDB" id="A0A0A2JXP2"/>
<evidence type="ECO:0000256" key="1">
    <source>
        <dbReference type="SAM" id="MobiDB-lite"/>
    </source>
</evidence>
<dbReference type="HOGENOM" id="CLU_1251036_0_0_1"/>
<keyword evidence="2" id="KW-0472">Membrane</keyword>
<protein>
    <submittedName>
        <fullName evidence="3">Uncharacterized protein</fullName>
    </submittedName>
</protein>
<dbReference type="STRING" id="27334.A0A0A2JXP2"/>
<keyword evidence="2" id="KW-1133">Transmembrane helix</keyword>
<dbReference type="GeneID" id="27675997"/>
<sequence>MVPSREWKSQTFSISGTFADCLPASSTALATACESNVLQYDNGGDNTCISTASCITMTIAETSPLGTPIASRYMCGEYWFYDTIYRVLPTSTTATVTSSEATTTSISKSTPSIDPPARAPSTASGSSSLSGGAIAGIVIGGIAAVALLAAFFLRKKIAAYFGDRKEEIYEAPYAPAPTKPGGLYEIGSSGRQTVPPNNEVYEIGSSGPKEHDGLNEADSAK</sequence>
<evidence type="ECO:0000313" key="4">
    <source>
        <dbReference type="Proteomes" id="UP000030143"/>
    </source>
</evidence>
<name>A0A0A2JXP2_PENEN</name>
<keyword evidence="2" id="KW-0812">Transmembrane</keyword>
<feature type="region of interest" description="Disordered" evidence="1">
    <location>
        <begin position="98"/>
        <end position="127"/>
    </location>
</feature>
<keyword evidence="4" id="KW-1185">Reference proteome</keyword>
<accession>A0A0A2JXP2</accession>
<proteinExistence type="predicted"/>